<keyword evidence="1" id="KW-0819">tRNA processing</keyword>
<dbReference type="PANTHER" id="PTHR14742:SF0">
    <property type="entry name" value="RIBONUCLEASE P PROTEIN SUBUNIT P21"/>
    <property type="match status" value="1"/>
</dbReference>
<dbReference type="Proteomes" id="UP000291343">
    <property type="component" value="Unassembled WGS sequence"/>
</dbReference>
<organism evidence="5 6">
    <name type="scientific">Laodelphax striatellus</name>
    <name type="common">Small brown planthopper</name>
    <name type="synonym">Delphax striatella</name>
    <dbReference type="NCBI Taxonomy" id="195883"/>
    <lineage>
        <taxon>Eukaryota</taxon>
        <taxon>Metazoa</taxon>
        <taxon>Ecdysozoa</taxon>
        <taxon>Arthropoda</taxon>
        <taxon>Hexapoda</taxon>
        <taxon>Insecta</taxon>
        <taxon>Pterygota</taxon>
        <taxon>Neoptera</taxon>
        <taxon>Paraneoptera</taxon>
        <taxon>Hemiptera</taxon>
        <taxon>Auchenorrhyncha</taxon>
        <taxon>Fulgoroidea</taxon>
        <taxon>Delphacidae</taxon>
        <taxon>Criomorphinae</taxon>
        <taxon>Laodelphax</taxon>
    </lineage>
</organism>
<dbReference type="GO" id="GO:0008033">
    <property type="term" value="P:tRNA processing"/>
    <property type="evidence" value="ECO:0007669"/>
    <property type="project" value="UniProtKB-KW"/>
</dbReference>
<dbReference type="STRING" id="195883.A0A482XSS4"/>
<evidence type="ECO:0000313" key="5">
    <source>
        <dbReference type="EMBL" id="RZF48724.1"/>
    </source>
</evidence>
<dbReference type="AlphaFoldDB" id="A0A482XSS4"/>
<dbReference type="EMBL" id="QKKF02001053">
    <property type="protein sequence ID" value="RZF48724.1"/>
    <property type="molecule type" value="Genomic_DNA"/>
</dbReference>
<dbReference type="PANTHER" id="PTHR14742">
    <property type="entry name" value="RIBONUCLEASE P SUBUNIT P21"/>
    <property type="match status" value="1"/>
</dbReference>
<dbReference type="GO" id="GO:0046872">
    <property type="term" value="F:metal ion binding"/>
    <property type="evidence" value="ECO:0007669"/>
    <property type="project" value="UniProtKB-KW"/>
</dbReference>
<dbReference type="Pfam" id="PF04032">
    <property type="entry name" value="Rpr2"/>
    <property type="match status" value="1"/>
</dbReference>
<evidence type="ECO:0000256" key="2">
    <source>
        <dbReference type="ARBA" id="ARBA00022723"/>
    </source>
</evidence>
<proteinExistence type="inferred from homology"/>
<comment type="caution">
    <text evidence="5">The sequence shown here is derived from an EMBL/GenBank/DDBJ whole genome shotgun (WGS) entry which is preliminary data.</text>
</comment>
<gene>
    <name evidence="5" type="ORF">LSTR_LSTR016547</name>
</gene>
<reference evidence="5 6" key="1">
    <citation type="journal article" date="2017" name="Gigascience">
        <title>Genome sequence of the small brown planthopper, Laodelphax striatellus.</title>
        <authorList>
            <person name="Zhu J."/>
            <person name="Jiang F."/>
            <person name="Wang X."/>
            <person name="Yang P."/>
            <person name="Bao Y."/>
            <person name="Zhao W."/>
            <person name="Wang W."/>
            <person name="Lu H."/>
            <person name="Wang Q."/>
            <person name="Cui N."/>
            <person name="Li J."/>
            <person name="Chen X."/>
            <person name="Luo L."/>
            <person name="Yu J."/>
            <person name="Kang L."/>
            <person name="Cui F."/>
        </authorList>
    </citation>
    <scope>NUCLEOTIDE SEQUENCE [LARGE SCALE GENOMIC DNA]</scope>
    <source>
        <strain evidence="5">Lst14</strain>
    </source>
</reference>
<evidence type="ECO:0000256" key="3">
    <source>
        <dbReference type="ARBA" id="ARBA00022833"/>
    </source>
</evidence>
<dbReference type="GO" id="GO:0005655">
    <property type="term" value="C:nucleolar ribonuclease P complex"/>
    <property type="evidence" value="ECO:0007669"/>
    <property type="project" value="TreeGrafter"/>
</dbReference>
<evidence type="ECO:0000256" key="1">
    <source>
        <dbReference type="ARBA" id="ARBA00022694"/>
    </source>
</evidence>
<sequence length="164" mass="18545">MASKKQFQVNPAYHRMNYLYQLMNVFSKKKDVSSGKIVSNCGKLLVGIGKKTQSRMEPAIKRTLCKGCNKLLIPGETAIVRVRKKPSPCVVWTCRECRSLRRFNHRPNHTLWANKPEAVVSVMRQTQSENAAKNEVDKKLISTVTSENVNVGKPNDIETSEAKQ</sequence>
<keyword evidence="2" id="KW-0479">Metal-binding</keyword>
<dbReference type="InParanoid" id="A0A482XSS4"/>
<accession>A0A482XSS4</accession>
<protein>
    <submittedName>
        <fullName evidence="5">Uncharacterized protein</fullName>
    </submittedName>
</protein>
<comment type="similarity">
    <text evidence="4">Belongs to the eukaryotic/archaeal RNase P protein component 4 family.</text>
</comment>
<dbReference type="InterPro" id="IPR007175">
    <property type="entry name" value="Rpr2/Snm1/Rpp21"/>
</dbReference>
<dbReference type="SMR" id="A0A482XSS4"/>
<evidence type="ECO:0000313" key="6">
    <source>
        <dbReference type="Proteomes" id="UP000291343"/>
    </source>
</evidence>
<name>A0A482XSS4_LAOST</name>
<dbReference type="Gene3D" id="6.20.50.20">
    <property type="match status" value="1"/>
</dbReference>
<keyword evidence="3" id="KW-0862">Zinc</keyword>
<keyword evidence="6" id="KW-1185">Reference proteome</keyword>
<dbReference type="OrthoDB" id="128536at2759"/>
<evidence type="ECO:0000256" key="4">
    <source>
        <dbReference type="ARBA" id="ARBA00038402"/>
    </source>
</evidence>